<accession>A0A1G5EB34</accession>
<dbReference type="RefSeq" id="WP_170826790.1">
    <property type="nucleotide sequence ID" value="NZ_FMVF01000004.1"/>
</dbReference>
<keyword evidence="3" id="KW-1185">Reference proteome</keyword>
<evidence type="ECO:0000256" key="1">
    <source>
        <dbReference type="SAM" id="Phobius"/>
    </source>
</evidence>
<name>A0A1G5EB34_9FLAO</name>
<sequence length="268" mass="30933">MEATCRNCETAYPKHYNYCPNCSQKSNLHRLTFHDIVHEAIHYFTHADKGFFQLIRDLFTKRGLVAYEYINGKRKKYFPPLNFFLIIVAIFVFVATMGTPQEKENVLKTHPEINQIANPVDRAQTIAVYERMDKATRFLSKYSNLMAMCSLPLSALVFWLFYRRAKYNYVEHLVAGIYMTGICILVYAVVIMPLSFWLGFKGRPAIVLFFVLQLLYFAVFYYGFLQKSTKAQFAKALGVSFVNLALWATLSSSLVRFYIISGFGGLLT</sequence>
<keyword evidence="1" id="KW-0472">Membrane</keyword>
<dbReference type="STRING" id="490189.SAMN02927903_01000"/>
<dbReference type="EMBL" id="FMVF01000004">
    <property type="protein sequence ID" value="SCY24147.1"/>
    <property type="molecule type" value="Genomic_DNA"/>
</dbReference>
<evidence type="ECO:0000313" key="3">
    <source>
        <dbReference type="Proteomes" id="UP000199354"/>
    </source>
</evidence>
<evidence type="ECO:0008006" key="4">
    <source>
        <dbReference type="Google" id="ProtNLM"/>
    </source>
</evidence>
<feature type="transmembrane region" description="Helical" evidence="1">
    <location>
        <begin position="142"/>
        <end position="161"/>
    </location>
</feature>
<feature type="transmembrane region" description="Helical" evidence="1">
    <location>
        <begin position="236"/>
        <end position="259"/>
    </location>
</feature>
<feature type="transmembrane region" description="Helical" evidence="1">
    <location>
        <begin position="205"/>
        <end position="224"/>
    </location>
</feature>
<feature type="transmembrane region" description="Helical" evidence="1">
    <location>
        <begin position="173"/>
        <end position="199"/>
    </location>
</feature>
<feature type="transmembrane region" description="Helical" evidence="1">
    <location>
        <begin position="81"/>
        <end position="99"/>
    </location>
</feature>
<evidence type="ECO:0000313" key="2">
    <source>
        <dbReference type="EMBL" id="SCY24147.1"/>
    </source>
</evidence>
<reference evidence="2 3" key="1">
    <citation type="submission" date="2016-10" db="EMBL/GenBank/DDBJ databases">
        <authorList>
            <person name="de Groot N.N."/>
        </authorList>
    </citation>
    <scope>NUCLEOTIDE SEQUENCE [LARGE SCALE GENOMIC DNA]</scope>
    <source>
        <strain evidence="2 3">CGMCC 1.7031</strain>
    </source>
</reference>
<gene>
    <name evidence="2" type="ORF">SAMN02927903_01000</name>
</gene>
<protein>
    <recommendedName>
        <fullName evidence="4">DUF3667 domain-containing protein</fullName>
    </recommendedName>
</protein>
<organism evidence="2 3">
    <name type="scientific">Flavobacterium caeni</name>
    <dbReference type="NCBI Taxonomy" id="490189"/>
    <lineage>
        <taxon>Bacteria</taxon>
        <taxon>Pseudomonadati</taxon>
        <taxon>Bacteroidota</taxon>
        <taxon>Flavobacteriia</taxon>
        <taxon>Flavobacteriales</taxon>
        <taxon>Flavobacteriaceae</taxon>
        <taxon>Flavobacterium</taxon>
    </lineage>
</organism>
<dbReference type="InterPro" id="IPR022134">
    <property type="entry name" value="DUF3667"/>
</dbReference>
<keyword evidence="1" id="KW-0812">Transmembrane</keyword>
<dbReference type="Pfam" id="PF12412">
    <property type="entry name" value="DUF3667"/>
    <property type="match status" value="1"/>
</dbReference>
<dbReference type="Proteomes" id="UP000199354">
    <property type="component" value="Unassembled WGS sequence"/>
</dbReference>
<keyword evidence="1" id="KW-1133">Transmembrane helix</keyword>
<dbReference type="AlphaFoldDB" id="A0A1G5EB34"/>
<proteinExistence type="predicted"/>